<accession>A0AAD5JKW6</accession>
<gene>
    <name evidence="2" type="ORF">BDA99DRAFT_314045</name>
</gene>
<evidence type="ECO:0000313" key="2">
    <source>
        <dbReference type="EMBL" id="KAI9243898.1"/>
    </source>
</evidence>
<feature type="compositionally biased region" description="Polar residues" evidence="1">
    <location>
        <begin position="133"/>
        <end position="145"/>
    </location>
</feature>
<proteinExistence type="predicted"/>
<reference evidence="2" key="2">
    <citation type="submission" date="2023-02" db="EMBL/GenBank/DDBJ databases">
        <authorList>
            <consortium name="DOE Joint Genome Institute"/>
            <person name="Mondo S.J."/>
            <person name="Chang Y."/>
            <person name="Wang Y."/>
            <person name="Ahrendt S."/>
            <person name="Andreopoulos W."/>
            <person name="Barry K."/>
            <person name="Beard J."/>
            <person name="Benny G.L."/>
            <person name="Blankenship S."/>
            <person name="Bonito G."/>
            <person name="Cuomo C."/>
            <person name="Desiro A."/>
            <person name="Gervers K.A."/>
            <person name="Hundley H."/>
            <person name="Kuo A."/>
            <person name="LaButti K."/>
            <person name="Lang B.F."/>
            <person name="Lipzen A."/>
            <person name="O'Donnell K."/>
            <person name="Pangilinan J."/>
            <person name="Reynolds N."/>
            <person name="Sandor L."/>
            <person name="Smith M.W."/>
            <person name="Tsang A."/>
            <person name="Grigoriev I.V."/>
            <person name="Stajich J.E."/>
            <person name="Spatafora J.W."/>
        </authorList>
    </citation>
    <scope>NUCLEOTIDE SEQUENCE</scope>
    <source>
        <strain evidence="2">RSA 2281</strain>
    </source>
</reference>
<evidence type="ECO:0000256" key="1">
    <source>
        <dbReference type="SAM" id="MobiDB-lite"/>
    </source>
</evidence>
<organism evidence="2 3">
    <name type="scientific">Phascolomyces articulosus</name>
    <dbReference type="NCBI Taxonomy" id="60185"/>
    <lineage>
        <taxon>Eukaryota</taxon>
        <taxon>Fungi</taxon>
        <taxon>Fungi incertae sedis</taxon>
        <taxon>Mucoromycota</taxon>
        <taxon>Mucoromycotina</taxon>
        <taxon>Mucoromycetes</taxon>
        <taxon>Mucorales</taxon>
        <taxon>Lichtheimiaceae</taxon>
        <taxon>Phascolomyces</taxon>
    </lineage>
</organism>
<sequence>MKKSQSYSFHGSVNAPVQAVIGQVKNSNPPFSNTSIISIDQTHEEVEPEGTEPGDTAAEDYASLTDYNVDADLPSDLTNDYHSLQNLDYSFESIYDNDDGSSEQEQLDTSKDENPALATSSISSSASSSTSSNAPIDTTSGTNQYHQHSWKVKEVDVLFQLKKMREKSLKLEPKTLSDLDFCQLMIFIFLH</sequence>
<dbReference type="EMBL" id="JAIXMP010000065">
    <property type="protein sequence ID" value="KAI9243898.1"/>
    <property type="molecule type" value="Genomic_DNA"/>
</dbReference>
<feature type="region of interest" description="Disordered" evidence="1">
    <location>
        <begin position="93"/>
        <end position="145"/>
    </location>
</feature>
<feature type="compositionally biased region" description="Acidic residues" evidence="1">
    <location>
        <begin position="95"/>
        <end position="106"/>
    </location>
</feature>
<protein>
    <submittedName>
        <fullName evidence="2">Uncharacterized protein</fullName>
    </submittedName>
</protein>
<reference evidence="2" key="1">
    <citation type="journal article" date="2022" name="IScience">
        <title>Evolution of zygomycete secretomes and the origins of terrestrial fungal ecologies.</title>
        <authorList>
            <person name="Chang Y."/>
            <person name="Wang Y."/>
            <person name="Mondo S."/>
            <person name="Ahrendt S."/>
            <person name="Andreopoulos W."/>
            <person name="Barry K."/>
            <person name="Beard J."/>
            <person name="Benny G.L."/>
            <person name="Blankenship S."/>
            <person name="Bonito G."/>
            <person name="Cuomo C."/>
            <person name="Desiro A."/>
            <person name="Gervers K.A."/>
            <person name="Hundley H."/>
            <person name="Kuo A."/>
            <person name="LaButti K."/>
            <person name="Lang B.F."/>
            <person name="Lipzen A."/>
            <person name="O'Donnell K."/>
            <person name="Pangilinan J."/>
            <person name="Reynolds N."/>
            <person name="Sandor L."/>
            <person name="Smith M.E."/>
            <person name="Tsang A."/>
            <person name="Grigoriev I.V."/>
            <person name="Stajich J.E."/>
            <person name="Spatafora J.W."/>
        </authorList>
    </citation>
    <scope>NUCLEOTIDE SEQUENCE</scope>
    <source>
        <strain evidence="2">RSA 2281</strain>
    </source>
</reference>
<evidence type="ECO:0000313" key="3">
    <source>
        <dbReference type="Proteomes" id="UP001209540"/>
    </source>
</evidence>
<feature type="compositionally biased region" description="Low complexity" evidence="1">
    <location>
        <begin position="118"/>
        <end position="132"/>
    </location>
</feature>
<keyword evidence="3" id="KW-1185">Reference proteome</keyword>
<comment type="caution">
    <text evidence="2">The sequence shown here is derived from an EMBL/GenBank/DDBJ whole genome shotgun (WGS) entry which is preliminary data.</text>
</comment>
<name>A0AAD5JKW6_9FUNG</name>
<dbReference type="AlphaFoldDB" id="A0AAD5JKW6"/>
<feature type="region of interest" description="Disordered" evidence="1">
    <location>
        <begin position="40"/>
        <end position="61"/>
    </location>
</feature>
<dbReference type="Proteomes" id="UP001209540">
    <property type="component" value="Unassembled WGS sequence"/>
</dbReference>